<evidence type="ECO:0000313" key="9">
    <source>
        <dbReference type="Proteomes" id="UP001328107"/>
    </source>
</evidence>
<name>A0AAN5C713_9BILA</name>
<keyword evidence="3 5" id="KW-0863">Zinc-finger</keyword>
<keyword evidence="4" id="KW-0862">Zinc</keyword>
<keyword evidence="9" id="KW-1185">Reference proteome</keyword>
<dbReference type="InterPro" id="IPR013087">
    <property type="entry name" value="Znf_C2H2_type"/>
</dbReference>
<evidence type="ECO:0000256" key="5">
    <source>
        <dbReference type="PROSITE-ProRule" id="PRU00042"/>
    </source>
</evidence>
<dbReference type="PANTHER" id="PTHR24409">
    <property type="entry name" value="ZINC FINGER PROTEIN 142"/>
    <property type="match status" value="1"/>
</dbReference>
<evidence type="ECO:0000256" key="6">
    <source>
        <dbReference type="SAM" id="MobiDB-lite"/>
    </source>
</evidence>
<evidence type="ECO:0000256" key="3">
    <source>
        <dbReference type="ARBA" id="ARBA00022771"/>
    </source>
</evidence>
<keyword evidence="1" id="KW-0479">Metal-binding</keyword>
<dbReference type="PROSITE" id="PS00028">
    <property type="entry name" value="ZINC_FINGER_C2H2_1"/>
    <property type="match status" value="2"/>
</dbReference>
<dbReference type="Gene3D" id="3.30.160.60">
    <property type="entry name" value="Classic Zinc Finger"/>
    <property type="match status" value="1"/>
</dbReference>
<keyword evidence="2" id="KW-0677">Repeat</keyword>
<evidence type="ECO:0000256" key="4">
    <source>
        <dbReference type="ARBA" id="ARBA00022833"/>
    </source>
</evidence>
<organism evidence="8 9">
    <name type="scientific">Pristionchus mayeri</name>
    <dbReference type="NCBI Taxonomy" id="1317129"/>
    <lineage>
        <taxon>Eukaryota</taxon>
        <taxon>Metazoa</taxon>
        <taxon>Ecdysozoa</taxon>
        <taxon>Nematoda</taxon>
        <taxon>Chromadorea</taxon>
        <taxon>Rhabditida</taxon>
        <taxon>Rhabditina</taxon>
        <taxon>Diplogasteromorpha</taxon>
        <taxon>Diplogasteroidea</taxon>
        <taxon>Neodiplogasteridae</taxon>
        <taxon>Pristionchus</taxon>
    </lineage>
</organism>
<dbReference type="GO" id="GO:0000981">
    <property type="term" value="F:DNA-binding transcription factor activity, RNA polymerase II-specific"/>
    <property type="evidence" value="ECO:0007669"/>
    <property type="project" value="TreeGrafter"/>
</dbReference>
<sequence>MTANTEALEFIKHARRKACTLYESDQIASPLIKTIALVERVVKGEAKDSALEGDVRRLLDEADYSREQDENRDDALRSLVIDVCKMVALSARVISSSNVLTANDISQSESTERADMVIPKEEPIHDLFTPQLSSREAAAYPVNSDAKYQPGQGRMPEQQNTLFSCSPSFTGGLAGDLDGIVKTEMDDWTTDTSFLDPIDNGETMHATRSSTLKRYHDSEAGPSTDSKRAKRSSTMDRSYAEDEAEEENNDDDKDYGHSSAPKSTFMDVDASFDGRFHCTICENSYRTLRGLQTYAFAHNTEKQVKLATQGGFPCTKCPKTFHSLRGLQTHDYVHNKAKNCIACGALVKLDNMAKHMSEKHSYLAERTTMTDEQKKGMEGELKLENSAEFFCTTCFMQCRDQAHFNIHTRTHNIKFIFMATHMELRERDESPKWEWMRRTNVHTASRRSSPLSNAIDTFDKFTRGNRTNAALATCSFRSYTTWFPICERTTTVHSWSMIEWSYSELMIHNRNDSEIETTVTGGQIVVFLYRTINFISTCIVLANHRVLMEYD</sequence>
<evidence type="ECO:0000256" key="1">
    <source>
        <dbReference type="ARBA" id="ARBA00022723"/>
    </source>
</evidence>
<dbReference type="PROSITE" id="PS50157">
    <property type="entry name" value="ZINC_FINGER_C2H2_2"/>
    <property type="match status" value="1"/>
</dbReference>
<dbReference type="EMBL" id="BTRK01000001">
    <property type="protein sequence ID" value="GMR30861.1"/>
    <property type="molecule type" value="Genomic_DNA"/>
</dbReference>
<reference evidence="9" key="1">
    <citation type="submission" date="2022-10" db="EMBL/GenBank/DDBJ databases">
        <title>Genome assembly of Pristionchus species.</title>
        <authorList>
            <person name="Yoshida K."/>
            <person name="Sommer R.J."/>
        </authorList>
    </citation>
    <scope>NUCLEOTIDE SEQUENCE [LARGE SCALE GENOMIC DNA]</scope>
    <source>
        <strain evidence="9">RS5460</strain>
    </source>
</reference>
<evidence type="ECO:0000256" key="2">
    <source>
        <dbReference type="ARBA" id="ARBA00022737"/>
    </source>
</evidence>
<evidence type="ECO:0000313" key="8">
    <source>
        <dbReference type="EMBL" id="GMR30861.1"/>
    </source>
</evidence>
<proteinExistence type="predicted"/>
<dbReference type="AlphaFoldDB" id="A0AAN5C713"/>
<dbReference type="SMART" id="SM00355">
    <property type="entry name" value="ZnF_C2H2"/>
    <property type="match status" value="4"/>
</dbReference>
<dbReference type="GO" id="GO:0005634">
    <property type="term" value="C:nucleus"/>
    <property type="evidence" value="ECO:0007669"/>
    <property type="project" value="TreeGrafter"/>
</dbReference>
<dbReference type="Proteomes" id="UP001328107">
    <property type="component" value="Unassembled WGS sequence"/>
</dbReference>
<comment type="caution">
    <text evidence="8">The sequence shown here is derived from an EMBL/GenBank/DDBJ whole genome shotgun (WGS) entry which is preliminary data.</text>
</comment>
<feature type="domain" description="C2H2-type" evidence="7">
    <location>
        <begin position="312"/>
        <end position="339"/>
    </location>
</feature>
<accession>A0AAN5C713</accession>
<feature type="compositionally biased region" description="Acidic residues" evidence="6">
    <location>
        <begin position="241"/>
        <end position="253"/>
    </location>
</feature>
<dbReference type="GO" id="GO:0000977">
    <property type="term" value="F:RNA polymerase II transcription regulatory region sequence-specific DNA binding"/>
    <property type="evidence" value="ECO:0007669"/>
    <property type="project" value="TreeGrafter"/>
</dbReference>
<feature type="region of interest" description="Disordered" evidence="6">
    <location>
        <begin position="208"/>
        <end position="260"/>
    </location>
</feature>
<evidence type="ECO:0000259" key="7">
    <source>
        <dbReference type="PROSITE" id="PS50157"/>
    </source>
</evidence>
<dbReference type="PANTHER" id="PTHR24409:SF295">
    <property type="entry name" value="AZ2-RELATED"/>
    <property type="match status" value="1"/>
</dbReference>
<protein>
    <recommendedName>
        <fullName evidence="7">C2H2-type domain-containing protein</fullName>
    </recommendedName>
</protein>
<dbReference type="GO" id="GO:0008270">
    <property type="term" value="F:zinc ion binding"/>
    <property type="evidence" value="ECO:0007669"/>
    <property type="project" value="UniProtKB-KW"/>
</dbReference>
<gene>
    <name evidence="8" type="ORF">PMAYCL1PPCAC_01056</name>
</gene>